<gene>
    <name evidence="1" type="ORF">ABNN70_02200</name>
</gene>
<dbReference type="EMBL" id="CP159510">
    <property type="protein sequence ID" value="XCJ17361.1"/>
    <property type="molecule type" value="Genomic_DNA"/>
</dbReference>
<protein>
    <submittedName>
        <fullName evidence="1">Uncharacterized protein</fullName>
    </submittedName>
</protein>
<sequence length="58" mass="6637">MKNVISWKERITARPAYLIGRAVINKTLILEPDDGATRYERMPEDDGTAVYRSVRTVV</sequence>
<reference evidence="1" key="1">
    <citation type="submission" date="2024-06" db="EMBL/GenBank/DDBJ databases">
        <authorList>
            <person name="Fan A."/>
            <person name="Zhang F.Y."/>
            <person name="Zhang L."/>
        </authorList>
    </citation>
    <scope>NUCLEOTIDE SEQUENCE</scope>
    <source>
        <strain evidence="1">Y61</strain>
    </source>
</reference>
<proteinExistence type="predicted"/>
<organism evidence="1">
    <name type="scientific">Sporolactobacillus sp. Y61</name>
    <dbReference type="NCBI Taxonomy" id="3160863"/>
    <lineage>
        <taxon>Bacteria</taxon>
        <taxon>Bacillati</taxon>
        <taxon>Bacillota</taxon>
        <taxon>Bacilli</taxon>
        <taxon>Bacillales</taxon>
        <taxon>Sporolactobacillaceae</taxon>
        <taxon>Sporolactobacillus</taxon>
    </lineage>
</organism>
<dbReference type="AlphaFoldDB" id="A0AAU8IHD2"/>
<dbReference type="RefSeq" id="WP_353948610.1">
    <property type="nucleotide sequence ID" value="NZ_CP159510.1"/>
</dbReference>
<accession>A0AAU8IHD2</accession>
<evidence type="ECO:0000313" key="1">
    <source>
        <dbReference type="EMBL" id="XCJ17361.1"/>
    </source>
</evidence>
<name>A0AAU8IHD2_9BACL</name>